<protein>
    <submittedName>
        <fullName evidence="5">Nucleoside-diphosphatase mig-23</fullName>
    </submittedName>
</protein>
<keyword evidence="4" id="KW-1185">Reference proteome</keyword>
<dbReference type="Proteomes" id="UP000694888">
    <property type="component" value="Unplaced"/>
</dbReference>
<accession>A0ABM1VTU8</accession>
<evidence type="ECO:0000313" key="5">
    <source>
        <dbReference type="RefSeq" id="XP_035825840.1"/>
    </source>
</evidence>
<proteinExistence type="inferred from homology"/>
<organism evidence="4 5">
    <name type="scientific">Aplysia californica</name>
    <name type="common">California sea hare</name>
    <dbReference type="NCBI Taxonomy" id="6500"/>
    <lineage>
        <taxon>Eukaryota</taxon>
        <taxon>Metazoa</taxon>
        <taxon>Spiralia</taxon>
        <taxon>Lophotrochozoa</taxon>
        <taxon>Mollusca</taxon>
        <taxon>Gastropoda</taxon>
        <taxon>Heterobranchia</taxon>
        <taxon>Euthyneura</taxon>
        <taxon>Tectipleura</taxon>
        <taxon>Aplysiida</taxon>
        <taxon>Aplysioidea</taxon>
        <taxon>Aplysiidae</taxon>
        <taxon>Aplysia</taxon>
    </lineage>
</organism>
<dbReference type="Gene3D" id="3.30.420.40">
    <property type="match status" value="1"/>
</dbReference>
<evidence type="ECO:0000256" key="1">
    <source>
        <dbReference type="ARBA" id="ARBA00009283"/>
    </source>
</evidence>
<dbReference type="CDD" id="cd24003">
    <property type="entry name" value="ASKHA_NBD_GDA1_CD39_NTPase"/>
    <property type="match status" value="1"/>
</dbReference>
<sequence>MIHSLKVECAFRVTVRDRFLYYSNTHHEIKPSPSTMRIPTPFCRLVSMLCMTFTLTGLSQTLDVTGNSVDGPNYGLLMDAGSTSTKLKVYRWSKAESHKHTPTVHLVVSKRFKPGLSEFKGTEEELKTYLTNILDQAKASVPEDKQKDSPIYLYATAGMRYFSAESATHLMSMVRSLLLNTSISPFQFSLNNAQIISGEEEGVYAWIAVNYLNGFFEHKNLPTKSAGVLEMGGGSTQIAFVPTGPLYSEEFQVRVAGVRYQLYVQSYFNFGSNGISDQVIERLATAQPRASKIWNPCMLTGDQKEVTLDSGRTVTLHGQGDPDRCLQELREILKPGTGSECQLPPCAIGSVYQPAIPSTTFYASGAFTFTPKTLGVLGEDSVLDIDKLQRAAEQHCRRDLDTAVAQGVNKAYASSDCLIGLYTPTLLTLSYGFPRDANNIRVVSKIRGERIDWALGAMLLQVSSTLSPNKDEYSVVCPTTAGNTATSIFSGQSVMSVLLASAAIVWSQLH</sequence>
<evidence type="ECO:0000256" key="3">
    <source>
        <dbReference type="RuleBase" id="RU003833"/>
    </source>
</evidence>
<reference evidence="5" key="1">
    <citation type="submission" date="2025-08" db="UniProtKB">
        <authorList>
            <consortium name="RefSeq"/>
        </authorList>
    </citation>
    <scope>IDENTIFICATION</scope>
</reference>
<dbReference type="PROSITE" id="PS01238">
    <property type="entry name" value="GDA1_CD39_NTPASE"/>
    <property type="match status" value="1"/>
</dbReference>
<dbReference type="PANTHER" id="PTHR11782">
    <property type="entry name" value="ADENOSINE/GUANOSINE DIPHOSPHATASE"/>
    <property type="match status" value="1"/>
</dbReference>
<dbReference type="InterPro" id="IPR000407">
    <property type="entry name" value="GDA1_CD39_NTPase"/>
</dbReference>
<name>A0ABM1VTU8_APLCA</name>
<dbReference type="Gene3D" id="3.30.420.150">
    <property type="entry name" value="Exopolyphosphatase. Domain 2"/>
    <property type="match status" value="1"/>
</dbReference>
<keyword evidence="2 3" id="KW-0378">Hydrolase</keyword>
<comment type="similarity">
    <text evidence="1 3">Belongs to the GDA1/CD39 NTPase family.</text>
</comment>
<dbReference type="PANTHER" id="PTHR11782:SF83">
    <property type="entry name" value="GUANOSINE-DIPHOSPHATASE"/>
    <property type="match status" value="1"/>
</dbReference>
<evidence type="ECO:0000313" key="4">
    <source>
        <dbReference type="Proteomes" id="UP000694888"/>
    </source>
</evidence>
<dbReference type="Pfam" id="PF01150">
    <property type="entry name" value="GDA1_CD39"/>
    <property type="match status" value="1"/>
</dbReference>
<evidence type="ECO:0000256" key="2">
    <source>
        <dbReference type="ARBA" id="ARBA00022801"/>
    </source>
</evidence>
<dbReference type="GeneID" id="101854256"/>
<gene>
    <name evidence="5" type="primary">LOC101854256</name>
</gene>
<dbReference type="RefSeq" id="XP_035825840.1">
    <property type="nucleotide sequence ID" value="XM_035969947.1"/>
</dbReference>